<sequence>MKHYIVRPTTGRGWGLTLAFVVLIAAGIWPVIGWFNRACVVLGLPLIAVWAYVIVFACCGVMAIGNRLVERSCDDE</sequence>
<name>A0A1Q8TAQ4_9GAMM</name>
<accession>A0A1Q8TAQ4</accession>
<evidence type="ECO:0008006" key="4">
    <source>
        <dbReference type="Google" id="ProtNLM"/>
    </source>
</evidence>
<proteinExistence type="predicted"/>
<protein>
    <recommendedName>
        <fullName evidence="4">DUF3311 domain-containing protein</fullName>
    </recommendedName>
</protein>
<dbReference type="EMBL" id="MSDQ01000032">
    <property type="protein sequence ID" value="OLO10754.1"/>
    <property type="molecule type" value="Genomic_DNA"/>
</dbReference>
<keyword evidence="1" id="KW-0472">Membrane</keyword>
<keyword evidence="3" id="KW-1185">Reference proteome</keyword>
<comment type="caution">
    <text evidence="2">The sequence shown here is derived from an EMBL/GenBank/DDBJ whole genome shotgun (WGS) entry which is preliminary data.</text>
</comment>
<evidence type="ECO:0000313" key="3">
    <source>
        <dbReference type="Proteomes" id="UP000186806"/>
    </source>
</evidence>
<evidence type="ECO:0000313" key="2">
    <source>
        <dbReference type="EMBL" id="OLO10754.1"/>
    </source>
</evidence>
<dbReference type="RefSeq" id="WP_075369869.1">
    <property type="nucleotide sequence ID" value="NZ_MSDQ01000032.1"/>
</dbReference>
<keyword evidence="1" id="KW-0812">Transmembrane</keyword>
<dbReference type="AlphaFoldDB" id="A0A1Q8TAQ4"/>
<keyword evidence="1" id="KW-1133">Transmembrane helix</keyword>
<dbReference type="Proteomes" id="UP000186806">
    <property type="component" value="Unassembled WGS sequence"/>
</dbReference>
<feature type="transmembrane region" description="Helical" evidence="1">
    <location>
        <begin position="41"/>
        <end position="64"/>
    </location>
</feature>
<dbReference type="STRING" id="223900.GCA_000821045_01445"/>
<feature type="transmembrane region" description="Helical" evidence="1">
    <location>
        <begin position="12"/>
        <end position="35"/>
    </location>
</feature>
<reference evidence="2 3" key="1">
    <citation type="submission" date="2016-12" db="EMBL/GenBank/DDBJ databases">
        <title>Draft genome sequences of strains Salinicola socius SMB35, Salinicola sp. MH3R3-1 and Chromohalobacter sp. SMB17 from the Verkhnekamsk potash mining region of Russia.</title>
        <authorList>
            <person name="Mavrodi D.V."/>
            <person name="Olsson B.E."/>
            <person name="Korsakova E.S."/>
            <person name="Pyankova A."/>
            <person name="Mavrodi O.V."/>
            <person name="Plotnikova E.G."/>
        </authorList>
    </citation>
    <scope>NUCLEOTIDE SEQUENCE [LARGE SCALE GENOMIC DNA]</scope>
    <source>
        <strain evidence="2 3">SMB17</strain>
    </source>
</reference>
<organism evidence="2 3">
    <name type="scientific">Chromohalobacter japonicus</name>
    <dbReference type="NCBI Taxonomy" id="223900"/>
    <lineage>
        <taxon>Bacteria</taxon>
        <taxon>Pseudomonadati</taxon>
        <taxon>Pseudomonadota</taxon>
        <taxon>Gammaproteobacteria</taxon>
        <taxon>Oceanospirillales</taxon>
        <taxon>Halomonadaceae</taxon>
        <taxon>Chromohalobacter</taxon>
    </lineage>
</organism>
<evidence type="ECO:0000256" key="1">
    <source>
        <dbReference type="SAM" id="Phobius"/>
    </source>
</evidence>
<gene>
    <name evidence="2" type="ORF">BTW10_13745</name>
</gene>